<dbReference type="GO" id="GO:0006887">
    <property type="term" value="P:exocytosis"/>
    <property type="evidence" value="ECO:0000318"/>
    <property type="project" value="GO_Central"/>
</dbReference>
<organism evidence="3 4">
    <name type="scientific">Lepisosteus oculatus</name>
    <name type="common">Spotted gar</name>
    <dbReference type="NCBI Taxonomy" id="7918"/>
    <lineage>
        <taxon>Eukaryota</taxon>
        <taxon>Metazoa</taxon>
        <taxon>Chordata</taxon>
        <taxon>Craniata</taxon>
        <taxon>Vertebrata</taxon>
        <taxon>Euteleostomi</taxon>
        <taxon>Actinopterygii</taxon>
        <taxon>Neopterygii</taxon>
        <taxon>Holostei</taxon>
        <taxon>Semionotiformes</taxon>
        <taxon>Lepisosteidae</taxon>
        <taxon>Lepisosteus</taxon>
    </lineage>
</organism>
<dbReference type="HOGENOM" id="CLU_016260_4_0_1"/>
<dbReference type="EMBL" id="AHAT01023842">
    <property type="status" value="NOT_ANNOTATED_CDS"/>
    <property type="molecule type" value="Genomic_DNA"/>
</dbReference>
<dbReference type="STRING" id="7918.ENSLOCP00000018138"/>
<evidence type="ECO:0000256" key="2">
    <source>
        <dbReference type="SAM" id="MobiDB-lite"/>
    </source>
</evidence>
<evidence type="ECO:0000256" key="1">
    <source>
        <dbReference type="ARBA" id="ARBA00009447"/>
    </source>
</evidence>
<dbReference type="GeneTree" id="ENSGT01030000234613"/>
<dbReference type="EMBL" id="AHAT01023840">
    <property type="status" value="NOT_ANNOTATED_CDS"/>
    <property type="molecule type" value="Genomic_DNA"/>
</dbReference>
<feature type="compositionally biased region" description="Basic and acidic residues" evidence="2">
    <location>
        <begin position="125"/>
        <end position="134"/>
    </location>
</feature>
<reference evidence="3" key="3">
    <citation type="submission" date="2025-09" db="UniProtKB">
        <authorList>
            <consortium name="Ensembl"/>
        </authorList>
    </citation>
    <scope>IDENTIFICATION</scope>
</reference>
<keyword evidence="4" id="KW-1185">Reference proteome</keyword>
<dbReference type="GO" id="GO:0000145">
    <property type="term" value="C:exocyst"/>
    <property type="evidence" value="ECO:0000318"/>
    <property type="project" value="GO_Central"/>
</dbReference>
<dbReference type="Gene3D" id="1.10.357.70">
    <property type="entry name" value="Exocyst complex component Sec6, C-terminal domain"/>
    <property type="match status" value="1"/>
</dbReference>
<dbReference type="PANTHER" id="PTHR21292:SF17">
    <property type="entry name" value="TUMOR NECROSIS FACTOR ALPHA-INDUCED PROTEIN 2 ISOFORM X1"/>
    <property type="match status" value="1"/>
</dbReference>
<dbReference type="InterPro" id="IPR042532">
    <property type="entry name" value="EXOC3/Sec6_C"/>
</dbReference>
<dbReference type="InParanoid" id="W5NBX9"/>
<dbReference type="Bgee" id="ENSLOCG00000014731">
    <property type="expression patterns" value="Expressed in intestine and 13 other cell types or tissues"/>
</dbReference>
<accession>W5NBX9</accession>
<dbReference type="Proteomes" id="UP000018468">
    <property type="component" value="Linkage group LG2"/>
</dbReference>
<reference evidence="4" key="1">
    <citation type="submission" date="2011-12" db="EMBL/GenBank/DDBJ databases">
        <title>The Draft Genome of Lepisosteus oculatus.</title>
        <authorList>
            <consortium name="The Broad Institute Genome Assembly &amp; Analysis Group"/>
            <consortium name="Computational R&amp;D Group"/>
            <consortium name="and Sequencing Platform"/>
            <person name="Di Palma F."/>
            <person name="Alfoldi J."/>
            <person name="Johnson J."/>
            <person name="Berlin A."/>
            <person name="Gnerre S."/>
            <person name="Jaffe D."/>
            <person name="MacCallum I."/>
            <person name="Young S."/>
            <person name="Walker B.J."/>
            <person name="Lander E.S."/>
            <person name="Lindblad-Toh K."/>
        </authorList>
    </citation>
    <scope>NUCLEOTIDE SEQUENCE [LARGE SCALE GENOMIC DNA]</scope>
</reference>
<dbReference type="OMA" id="CKIRESE"/>
<dbReference type="AlphaFoldDB" id="W5NBX9"/>
<feature type="compositionally biased region" description="Basic and acidic residues" evidence="2">
    <location>
        <begin position="193"/>
        <end position="213"/>
    </location>
</feature>
<dbReference type="PANTHER" id="PTHR21292">
    <property type="entry name" value="EXOCYST COMPLEX COMPONENT SEC6-RELATED"/>
    <property type="match status" value="1"/>
</dbReference>
<evidence type="ECO:0000313" key="3">
    <source>
        <dbReference type="Ensembl" id="ENSLOCP00000018138.1"/>
    </source>
</evidence>
<dbReference type="Ensembl" id="ENSLOCT00000018170.1">
    <property type="protein sequence ID" value="ENSLOCP00000018138.1"/>
    <property type="gene ID" value="ENSLOCG00000014731.1"/>
</dbReference>
<name>W5NBX9_LEPOC</name>
<comment type="similarity">
    <text evidence="1">Belongs to the SEC6 family.</text>
</comment>
<feature type="compositionally biased region" description="Basic and acidic residues" evidence="2">
    <location>
        <begin position="170"/>
        <end position="179"/>
    </location>
</feature>
<feature type="region of interest" description="Disordered" evidence="2">
    <location>
        <begin position="253"/>
        <end position="275"/>
    </location>
</feature>
<dbReference type="Pfam" id="PF06046">
    <property type="entry name" value="Sec6"/>
    <property type="match status" value="1"/>
</dbReference>
<dbReference type="eggNOG" id="KOG2286">
    <property type="taxonomic scope" value="Eukaryota"/>
</dbReference>
<protein>
    <submittedName>
        <fullName evidence="3">Exocyst complex component 3 like 2</fullName>
    </submittedName>
</protein>
<dbReference type="GO" id="GO:0000149">
    <property type="term" value="F:SNARE binding"/>
    <property type="evidence" value="ECO:0000318"/>
    <property type="project" value="GO_Central"/>
</dbReference>
<feature type="region of interest" description="Disordered" evidence="2">
    <location>
        <begin position="34"/>
        <end position="213"/>
    </location>
</feature>
<dbReference type="InterPro" id="IPR010326">
    <property type="entry name" value="EXOC3/Sec6"/>
</dbReference>
<feature type="compositionally biased region" description="Acidic residues" evidence="2">
    <location>
        <begin position="38"/>
        <end position="50"/>
    </location>
</feature>
<dbReference type="EMBL" id="AHAT01023841">
    <property type="status" value="NOT_ANNOTATED_CDS"/>
    <property type="molecule type" value="Genomic_DNA"/>
</dbReference>
<dbReference type="GO" id="GO:0051601">
    <property type="term" value="P:exocyst localization"/>
    <property type="evidence" value="ECO:0000318"/>
    <property type="project" value="GO_Central"/>
</dbReference>
<reference evidence="3" key="2">
    <citation type="submission" date="2025-08" db="UniProtKB">
        <authorList>
            <consortium name="Ensembl"/>
        </authorList>
    </citation>
    <scope>IDENTIFICATION</scope>
</reference>
<proteinExistence type="inferred from homology"/>
<dbReference type="EMBL" id="AHAT01023839">
    <property type="status" value="NOT_ANNOTATED_CDS"/>
    <property type="molecule type" value="Genomic_DNA"/>
</dbReference>
<evidence type="ECO:0000313" key="4">
    <source>
        <dbReference type="Proteomes" id="UP000018468"/>
    </source>
</evidence>
<feature type="compositionally biased region" description="Low complexity" evidence="2">
    <location>
        <begin position="257"/>
        <end position="267"/>
    </location>
</feature>
<sequence>MPVLKNLPGRLKGRKGSGEVAKLRGELILRKMSLNPFEEVDREEEAEENENSSLRGGTLGGKNPFEEEEEENEVNEERRSLGGRNSPLRGTLERMRSPLKTLGKLGKGLRMSGRSRGENSPASRHPSDITAHDRDKKKHVRRSSEEIVSLLRLPGKRKESLPNGDPLSPGEKEETEKRRTSFLKMVRGGKTKNPSEKGSPEPEEEKVVEQPEVKPKEPLSVLEILQLVTKRDLFLADTHILELERECEEAALGGPGTPTAGGADEATSPTKDGGRRKAKDVELLYEALQKELWDVVRESLRCPNPGSTLRLVVQVVEQEEAADQDWVQKEGGQQGPRPRQLKRKWKEAVAGAANGSLPQHEEAQSGQLAGFLGQLRTRVVEDLGAASRNVVSIYPDDYNAFNVYVQSYHQAIGQRLQNLTRYPLTISDNYALLDWIHNTYNREVLANISLTRAIDRTSLGPVLPLEIVEKLEQDCISSVRDKVTTELLQVLEEEERRWTGSRHIEEYQSTLASTVIKRLQVDLDKSATITRDLGSRVAQCCLTGLAEFLSRFQRKVEFFHETQMEFGQQGDGYISKTIALVNCCPPFRAFVRRCTQCEPAECEEATRRANASLDKIVNQGVRVLTDRLFDHIKPYFDKLVKRKWLNNTEAFDTIQETIKIHFKRFRRMDSPPYLVQTRLYPIHRSTVLQYLQPAAPFPLPCNHLDCCGRFFGVSLEMQNNKNIYCKIRESEASWLDNAIPLLSEIIVLEDTPSIQMEVGVLVREYPDIRKKHISAVLNIRGMMRQVERQEILNIAKDFENSDSLTQLSRDRALFSEVPVTSEVHCLNLGLSRLALTTSSCLSLVRSSRKSSRRREAPEDQL</sequence>